<evidence type="ECO:0000313" key="9">
    <source>
        <dbReference type="EMBL" id="ARM85629.1"/>
    </source>
</evidence>
<dbReference type="PANTHER" id="PTHR35093">
    <property type="entry name" value="OUTER MEMBRANE PROTEIN NMB0088-RELATED"/>
    <property type="match status" value="1"/>
</dbReference>
<dbReference type="Proteomes" id="UP000193100">
    <property type="component" value="Chromosome"/>
</dbReference>
<dbReference type="RefSeq" id="WP_085681665.1">
    <property type="nucleotide sequence ID" value="NZ_CP020931.1"/>
</dbReference>
<gene>
    <name evidence="9" type="ORF">MARSALSMR5_03608</name>
</gene>
<evidence type="ECO:0000256" key="4">
    <source>
        <dbReference type="ARBA" id="ARBA00022692"/>
    </source>
</evidence>
<evidence type="ECO:0000256" key="3">
    <source>
        <dbReference type="ARBA" id="ARBA00022452"/>
    </source>
</evidence>
<proteinExistence type="inferred from homology"/>
<dbReference type="NCBIfam" id="NF041571">
    <property type="entry name" value="alkn_up_AupA"/>
    <property type="match status" value="1"/>
</dbReference>
<reference evidence="9 10" key="1">
    <citation type="submission" date="2017-04" db="EMBL/GenBank/DDBJ databases">
        <title>Genome Sequence of Marinobacter salarius strain SMR5 Isolated from a culture of the Diatom Skeletonema marinoi.</title>
        <authorList>
            <person name="Topel M."/>
            <person name="Pinder M.I.M."/>
            <person name="Johansson O.N."/>
            <person name="Kourtchenko O."/>
            <person name="Godhe A."/>
            <person name="Clarke A.K."/>
        </authorList>
    </citation>
    <scope>NUCLEOTIDE SEQUENCE [LARGE SCALE GENOMIC DNA]</scope>
    <source>
        <strain evidence="9 10">SMR5</strain>
    </source>
</reference>
<feature type="signal peptide" evidence="8">
    <location>
        <begin position="1"/>
        <end position="29"/>
    </location>
</feature>
<dbReference type="GO" id="GO:0015483">
    <property type="term" value="F:long-chain fatty acid transporting porin activity"/>
    <property type="evidence" value="ECO:0007669"/>
    <property type="project" value="TreeGrafter"/>
</dbReference>
<organism evidence="9 10">
    <name type="scientific">Marinobacter salarius</name>
    <dbReference type="NCBI Taxonomy" id="1420917"/>
    <lineage>
        <taxon>Bacteria</taxon>
        <taxon>Pseudomonadati</taxon>
        <taxon>Pseudomonadota</taxon>
        <taxon>Gammaproteobacteria</taxon>
        <taxon>Pseudomonadales</taxon>
        <taxon>Marinobacteraceae</taxon>
        <taxon>Marinobacter</taxon>
    </lineage>
</organism>
<keyword evidence="4" id="KW-0812">Transmembrane</keyword>
<evidence type="ECO:0000256" key="2">
    <source>
        <dbReference type="ARBA" id="ARBA00008163"/>
    </source>
</evidence>
<evidence type="ECO:0000256" key="6">
    <source>
        <dbReference type="ARBA" id="ARBA00023136"/>
    </source>
</evidence>
<accession>A0A1W6KE87</accession>
<evidence type="ECO:0000256" key="5">
    <source>
        <dbReference type="ARBA" id="ARBA00022729"/>
    </source>
</evidence>
<keyword evidence="7" id="KW-0998">Cell outer membrane</keyword>
<evidence type="ECO:0000256" key="1">
    <source>
        <dbReference type="ARBA" id="ARBA00004571"/>
    </source>
</evidence>
<dbReference type="SUPFAM" id="SSF56935">
    <property type="entry name" value="Porins"/>
    <property type="match status" value="1"/>
</dbReference>
<dbReference type="GO" id="GO:0009279">
    <property type="term" value="C:cell outer membrane"/>
    <property type="evidence" value="ECO:0007669"/>
    <property type="project" value="UniProtKB-SubCell"/>
</dbReference>
<dbReference type="Pfam" id="PF03349">
    <property type="entry name" value="Toluene_X"/>
    <property type="match status" value="1"/>
</dbReference>
<dbReference type="InterPro" id="IPR005017">
    <property type="entry name" value="OMPP1/FadL/TodX"/>
</dbReference>
<dbReference type="EMBL" id="CP020931">
    <property type="protein sequence ID" value="ARM85629.1"/>
    <property type="molecule type" value="Genomic_DNA"/>
</dbReference>
<name>A0A1W6KE87_9GAMM</name>
<dbReference type="GeneID" id="77257529"/>
<keyword evidence="6" id="KW-0472">Membrane</keyword>
<dbReference type="AlphaFoldDB" id="A0A1W6KE87"/>
<evidence type="ECO:0000313" key="10">
    <source>
        <dbReference type="Proteomes" id="UP000193100"/>
    </source>
</evidence>
<dbReference type="InterPro" id="IPR053599">
    <property type="entry name" value="Alkane_Uptake_OmpP1/FadL"/>
</dbReference>
<dbReference type="STRING" id="1420917.AU15_03710"/>
<keyword evidence="5 8" id="KW-0732">Signal</keyword>
<dbReference type="PANTHER" id="PTHR35093:SF8">
    <property type="entry name" value="OUTER MEMBRANE PROTEIN NMB0088-RELATED"/>
    <property type="match status" value="1"/>
</dbReference>
<evidence type="ECO:0000256" key="8">
    <source>
        <dbReference type="SAM" id="SignalP"/>
    </source>
</evidence>
<comment type="subcellular location">
    <subcellularLocation>
        <location evidence="1">Cell outer membrane</location>
        <topology evidence="1">Multi-pass membrane protein</topology>
    </subcellularLocation>
</comment>
<protein>
    <submittedName>
        <fullName evidence="9">Outer membrane protein transport protein (OMPP1/FadL/TodX)</fullName>
    </submittedName>
</protein>
<sequence length="445" mass="48302">MVSTSRFSLRAMTLAVAAASAGFSLNASASMGNIGTTYGVMPVDVATAQSLSMFNEQVSATYYNPSYLTSDERGELTGGILHAEQELRSSRSDADGDIISDSPSQHVLIGMKTNLASLTRFDHPIYLGFIAGVEKYGKEMLAFSSETSETGQYLQYGKEPLFLNIGGATPLWRGISGGFSVRVTLEAAAQLDAVSTLGGETSRERLAVNAEPSLKSILGTTIKWGDTFCPDSDCFLDGWESAITYRTKSSASTSVDSNIIVTQTIPDPGLSLAVATIDSFQPETFAIGTQYKGDGWRIGGSIEQQNWSELEDEFAGDTIKDQENVSAANRIRFDDILVPRIGAEYQLSRHFAVRGGLAYEESPLKTTRNPELNYLDTDKIVAGLGISATYERTRVLAYPVRLDIGYQYQQLQDRDFTIVDYDGNEQQATADGDVHVISGSITLKF</sequence>
<dbReference type="Gene3D" id="2.40.160.60">
    <property type="entry name" value="Outer membrane protein transport protein (OMPP1/FadL/TodX)"/>
    <property type="match status" value="1"/>
</dbReference>
<comment type="similarity">
    <text evidence="2">Belongs to the OmpP1/FadL family.</text>
</comment>
<feature type="chain" id="PRO_5011986582" evidence="8">
    <location>
        <begin position="30"/>
        <end position="445"/>
    </location>
</feature>
<keyword evidence="3" id="KW-1134">Transmembrane beta strand</keyword>
<evidence type="ECO:0000256" key="7">
    <source>
        <dbReference type="ARBA" id="ARBA00023237"/>
    </source>
</evidence>